<evidence type="ECO:0000256" key="4">
    <source>
        <dbReference type="PIRSR" id="PIRSR001434-2"/>
    </source>
</evidence>
<dbReference type="AlphaFoldDB" id="A0A564SEN1"/>
<dbReference type="PANTHER" id="PTHR11808:SF15">
    <property type="entry name" value="CYSTATHIONINE GAMMA-LYASE"/>
    <property type="match status" value="1"/>
</dbReference>
<evidence type="ECO:0000313" key="6">
    <source>
        <dbReference type="EMBL" id="VUW93539.1"/>
    </source>
</evidence>
<dbReference type="GO" id="GO:0005737">
    <property type="term" value="C:cytoplasm"/>
    <property type="evidence" value="ECO:0007669"/>
    <property type="project" value="TreeGrafter"/>
</dbReference>
<sequence length="409" mass="45417">MHEDKVFGQAGGGKIIAFLGSIAEWGGNTMKYASLAIHGGRHDNTEIKGVNYPLYLSSTFVQDSIGDYGEFVYSRSNNPTRNNVEQLIAQLEEAKYSLAMASGMGATALAFSLLKPGDKVLVNSNVYGGTWNYVSRVFEERGISYEVVTDFNNYNFDLATDDTRMVFLETPSNPLLYVTDIEAVCKKAHEKGMLCVVDNTFMTSYLQKPLKLGADIVVYSATKYYAGHSDIIAGAVVVDDDELYTSLKFHQKILGAILSPFDSFLLARGIKTLPVRMDRSQENTQKIVEYLEKHEAVKKVYYPGLESNEGYELQKRQATGSGACFSFTMNENYDSVAFCNALEIYDLAVSLGGVESLVCHPVSMTHESYSKDLQDEIGITDDLLRVAVGIEDVDDLIEDFERAFKKARK</sequence>
<evidence type="ECO:0000256" key="1">
    <source>
        <dbReference type="ARBA" id="ARBA00001933"/>
    </source>
</evidence>
<proteinExistence type="inferred from homology"/>
<dbReference type="Gene3D" id="3.90.1150.10">
    <property type="entry name" value="Aspartate Aminotransferase, domain 1"/>
    <property type="match status" value="1"/>
</dbReference>
<keyword evidence="6" id="KW-0808">Transferase</keyword>
<dbReference type="GO" id="GO:0019346">
    <property type="term" value="P:transsulfuration"/>
    <property type="evidence" value="ECO:0007669"/>
    <property type="project" value="InterPro"/>
</dbReference>
<dbReference type="GO" id="GO:0004123">
    <property type="term" value="F:cystathionine gamma-lyase activity"/>
    <property type="evidence" value="ECO:0007669"/>
    <property type="project" value="TreeGrafter"/>
</dbReference>
<dbReference type="InterPro" id="IPR015424">
    <property type="entry name" value="PyrdxlP-dep_Trfase"/>
</dbReference>
<comment type="similarity">
    <text evidence="2 5">Belongs to the trans-sulfuration enzymes family.</text>
</comment>
<gene>
    <name evidence="6" type="primary">metB</name>
    <name evidence="6" type="ORF">DFSSTS7063_00321</name>
</gene>
<dbReference type="CDD" id="cd00614">
    <property type="entry name" value="CGS_like"/>
    <property type="match status" value="1"/>
</dbReference>
<name>A0A564SEN1_9FIRM</name>
<dbReference type="GO" id="GO:0009086">
    <property type="term" value="P:methionine biosynthetic process"/>
    <property type="evidence" value="ECO:0007669"/>
    <property type="project" value="UniProtKB-ARBA"/>
</dbReference>
<evidence type="ECO:0000256" key="3">
    <source>
        <dbReference type="ARBA" id="ARBA00022898"/>
    </source>
</evidence>
<dbReference type="InterPro" id="IPR000277">
    <property type="entry name" value="Cys/Met-Metab_PyrdxlP-dep_enz"/>
</dbReference>
<dbReference type="Pfam" id="PF01053">
    <property type="entry name" value="Cys_Met_Meta_PP"/>
    <property type="match status" value="1"/>
</dbReference>
<dbReference type="EMBL" id="CABHNI010000008">
    <property type="protein sequence ID" value="VUW93539.1"/>
    <property type="molecule type" value="Genomic_DNA"/>
</dbReference>
<dbReference type="GO" id="GO:0003962">
    <property type="term" value="F:cystathionine gamma-synthase activity"/>
    <property type="evidence" value="ECO:0007669"/>
    <property type="project" value="UniProtKB-EC"/>
</dbReference>
<accession>A0A564SEN1</accession>
<comment type="cofactor">
    <cofactor evidence="1 5">
        <name>pyridoxal 5'-phosphate</name>
        <dbReference type="ChEBI" id="CHEBI:597326"/>
    </cofactor>
</comment>
<dbReference type="FunFam" id="3.40.640.10:FF:000009">
    <property type="entry name" value="Cystathionine gamma-synthase homolog"/>
    <property type="match status" value="1"/>
</dbReference>
<dbReference type="Proteomes" id="UP000358366">
    <property type="component" value="Unassembled WGS sequence"/>
</dbReference>
<dbReference type="Gene3D" id="3.40.640.10">
    <property type="entry name" value="Type I PLP-dependent aspartate aminotransferase-like (Major domain)"/>
    <property type="match status" value="1"/>
</dbReference>
<dbReference type="GO" id="GO:0030170">
    <property type="term" value="F:pyridoxal phosphate binding"/>
    <property type="evidence" value="ECO:0007669"/>
    <property type="project" value="InterPro"/>
</dbReference>
<dbReference type="PANTHER" id="PTHR11808">
    <property type="entry name" value="TRANS-SULFURATION ENZYME FAMILY MEMBER"/>
    <property type="match status" value="1"/>
</dbReference>
<feature type="modified residue" description="N6-(pyridoxal phosphate)lysine" evidence="4">
    <location>
        <position position="223"/>
    </location>
</feature>
<keyword evidence="3 4" id="KW-0663">Pyridoxal phosphate</keyword>
<evidence type="ECO:0000256" key="2">
    <source>
        <dbReference type="ARBA" id="ARBA00009077"/>
    </source>
</evidence>
<evidence type="ECO:0000256" key="5">
    <source>
        <dbReference type="RuleBase" id="RU362118"/>
    </source>
</evidence>
<organism evidence="6 7">
    <name type="scientific">Dorea formicigenerans</name>
    <dbReference type="NCBI Taxonomy" id="39486"/>
    <lineage>
        <taxon>Bacteria</taxon>
        <taxon>Bacillati</taxon>
        <taxon>Bacillota</taxon>
        <taxon>Clostridia</taxon>
        <taxon>Lachnospirales</taxon>
        <taxon>Lachnospiraceae</taxon>
        <taxon>Dorea</taxon>
    </lineage>
</organism>
<dbReference type="InterPro" id="IPR015421">
    <property type="entry name" value="PyrdxlP-dep_Trfase_major"/>
</dbReference>
<dbReference type="FunFam" id="3.90.1150.10:FF:000033">
    <property type="entry name" value="Cystathionine gamma-synthase"/>
    <property type="match status" value="1"/>
</dbReference>
<dbReference type="EC" id="2.5.1.48" evidence="6"/>
<dbReference type="GO" id="GO:0019343">
    <property type="term" value="P:cysteine biosynthetic process via cystathionine"/>
    <property type="evidence" value="ECO:0007669"/>
    <property type="project" value="TreeGrafter"/>
</dbReference>
<dbReference type="SUPFAM" id="SSF53383">
    <property type="entry name" value="PLP-dependent transferases"/>
    <property type="match status" value="1"/>
</dbReference>
<protein>
    <submittedName>
        <fullName evidence="6">Cystathionine gamma-synthase</fullName>
        <ecNumber evidence="6">2.5.1.48</ecNumber>
    </submittedName>
</protein>
<evidence type="ECO:0000313" key="7">
    <source>
        <dbReference type="Proteomes" id="UP000358366"/>
    </source>
</evidence>
<dbReference type="PIRSF" id="PIRSF001434">
    <property type="entry name" value="CGS"/>
    <property type="match status" value="1"/>
</dbReference>
<reference evidence="6 7" key="1">
    <citation type="submission" date="2019-07" db="EMBL/GenBank/DDBJ databases">
        <authorList>
            <person name="Hibberd C M."/>
            <person name="Gehrig L. J."/>
            <person name="Chang H.-W."/>
            <person name="Venkatesh S."/>
        </authorList>
    </citation>
    <scope>NUCLEOTIDE SEQUENCE [LARGE SCALE GENOMIC DNA]</scope>
    <source>
        <strain evidence="6">Dorea_formicigenerans_SSTS_Bg7063</strain>
    </source>
</reference>
<dbReference type="InterPro" id="IPR015422">
    <property type="entry name" value="PyrdxlP-dep_Trfase_small"/>
</dbReference>